<dbReference type="NCBIfam" id="NF004957">
    <property type="entry name" value="PRK06300.1"/>
    <property type="match status" value="1"/>
</dbReference>
<dbReference type="Proteomes" id="UP001396334">
    <property type="component" value="Unassembled WGS sequence"/>
</dbReference>
<dbReference type="Pfam" id="PF13561">
    <property type="entry name" value="adh_short_C2"/>
    <property type="match status" value="1"/>
</dbReference>
<protein>
    <submittedName>
        <fullName evidence="8">Uncharacterized protein</fullName>
    </submittedName>
</protein>
<evidence type="ECO:0000256" key="7">
    <source>
        <dbReference type="ARBA" id="ARBA00023160"/>
    </source>
</evidence>
<organism evidence="8 9">
    <name type="scientific">Hibiscus sabdariffa</name>
    <name type="common">roselle</name>
    <dbReference type="NCBI Taxonomy" id="183260"/>
    <lineage>
        <taxon>Eukaryota</taxon>
        <taxon>Viridiplantae</taxon>
        <taxon>Streptophyta</taxon>
        <taxon>Embryophyta</taxon>
        <taxon>Tracheophyta</taxon>
        <taxon>Spermatophyta</taxon>
        <taxon>Magnoliopsida</taxon>
        <taxon>eudicotyledons</taxon>
        <taxon>Gunneridae</taxon>
        <taxon>Pentapetalae</taxon>
        <taxon>rosids</taxon>
        <taxon>malvids</taxon>
        <taxon>Malvales</taxon>
        <taxon>Malvaceae</taxon>
        <taxon>Malvoideae</taxon>
        <taxon>Hibiscus</taxon>
    </lineage>
</organism>
<dbReference type="PRINTS" id="PR00081">
    <property type="entry name" value="GDHRDH"/>
</dbReference>
<keyword evidence="7" id="KW-0275">Fatty acid biosynthesis</keyword>
<evidence type="ECO:0000256" key="2">
    <source>
        <dbReference type="ARBA" id="ARBA00009233"/>
    </source>
</evidence>
<name>A0ABR2QPD3_9ROSI</name>
<evidence type="ECO:0000256" key="3">
    <source>
        <dbReference type="ARBA" id="ARBA00022516"/>
    </source>
</evidence>
<dbReference type="Gene3D" id="1.10.8.400">
    <property type="entry name" value="Enoyl acyl carrier protein reductase"/>
    <property type="match status" value="1"/>
</dbReference>
<dbReference type="Gene3D" id="3.40.50.720">
    <property type="entry name" value="NAD(P)-binding Rossmann-like Domain"/>
    <property type="match status" value="1"/>
</dbReference>
<evidence type="ECO:0000256" key="6">
    <source>
        <dbReference type="ARBA" id="ARBA00023098"/>
    </source>
</evidence>
<comment type="pathway">
    <text evidence="1">Lipid metabolism.</text>
</comment>
<dbReference type="InterPro" id="IPR002347">
    <property type="entry name" value="SDR_fam"/>
</dbReference>
<comment type="similarity">
    <text evidence="2">Belongs to the short-chain dehydrogenases/reductases (SDR) family. FabI subfamily.</text>
</comment>
<dbReference type="PANTHER" id="PTHR43159:SF2">
    <property type="entry name" value="ENOYL-[ACYL-CARRIER-PROTEIN] REDUCTASE [NADH], CHLOROPLASTIC"/>
    <property type="match status" value="1"/>
</dbReference>
<evidence type="ECO:0000313" key="8">
    <source>
        <dbReference type="EMBL" id="KAK9002520.1"/>
    </source>
</evidence>
<evidence type="ECO:0000256" key="4">
    <source>
        <dbReference type="ARBA" id="ARBA00022832"/>
    </source>
</evidence>
<reference evidence="8 9" key="1">
    <citation type="journal article" date="2024" name="G3 (Bethesda)">
        <title>Genome assembly of Hibiscus sabdariffa L. provides insights into metabolisms of medicinal natural products.</title>
        <authorList>
            <person name="Kim T."/>
        </authorList>
    </citation>
    <scope>NUCLEOTIDE SEQUENCE [LARGE SCALE GENOMIC DNA]</scope>
    <source>
        <strain evidence="8">TK-2024</strain>
        <tissue evidence="8">Old leaves</tissue>
    </source>
</reference>
<dbReference type="EMBL" id="JBBPBN010000035">
    <property type="protein sequence ID" value="KAK9002520.1"/>
    <property type="molecule type" value="Genomic_DNA"/>
</dbReference>
<sequence>MAATAASGFQLASARPCIASSRRVFKAGAANLDANSKAVSWTKLASARNLSQSLEPFRRGFVSSSMKFNKVVTRAMSESTENKPVSGLPIDLKGVMLSAGKRAFIAGVADDNGYGWAIAKSLAAAGAEILVGTWVPALNIFETSLRRGKFDESRVLPDGSLMEITKVYPLDAVFDNLDDVPEDIKSNKRYAGSSNWTVKEVAESVKQDFGSIDILVHSLANGPEVSKPLLETSRNGYLAALSASSYSYVSLLKHFLPLMNPGMSFVGFSRSLGGSSLSLTYIASERIIPGYGGGMSSAKAALESDTKVLAFEAGRKNKIRVNTISAGPLRSRAAKAIGFIDTMIEYSIANAPLQKELSADEVGNTAAFLASPLASAITGAVIYVDNGLNAMGVGVDSPIFKDLNIPGNKH</sequence>
<dbReference type="SUPFAM" id="SSF51735">
    <property type="entry name" value="NAD(P)-binding Rossmann-fold domains"/>
    <property type="match status" value="1"/>
</dbReference>
<dbReference type="CDD" id="cd05372">
    <property type="entry name" value="ENR_SDR"/>
    <property type="match status" value="1"/>
</dbReference>
<keyword evidence="4" id="KW-0276">Fatty acid metabolism</keyword>
<evidence type="ECO:0000256" key="1">
    <source>
        <dbReference type="ARBA" id="ARBA00005189"/>
    </source>
</evidence>
<dbReference type="InterPro" id="IPR014358">
    <property type="entry name" value="Enoyl-ACP_Rdtase_NADH"/>
</dbReference>
<dbReference type="InterPro" id="IPR036291">
    <property type="entry name" value="NAD(P)-bd_dom_sf"/>
</dbReference>
<keyword evidence="9" id="KW-1185">Reference proteome</keyword>
<gene>
    <name evidence="8" type="ORF">V6N11_025194</name>
</gene>
<comment type="caution">
    <text evidence="8">The sequence shown here is derived from an EMBL/GenBank/DDBJ whole genome shotgun (WGS) entry which is preliminary data.</text>
</comment>
<accession>A0ABR2QPD3</accession>
<dbReference type="PANTHER" id="PTHR43159">
    <property type="entry name" value="ENOYL-[ACYL-CARRIER-PROTEIN] REDUCTASE"/>
    <property type="match status" value="1"/>
</dbReference>
<evidence type="ECO:0000313" key="9">
    <source>
        <dbReference type="Proteomes" id="UP001396334"/>
    </source>
</evidence>
<keyword evidence="3" id="KW-0444">Lipid biosynthesis</keyword>
<keyword evidence="5" id="KW-0560">Oxidoreductase</keyword>
<evidence type="ECO:0000256" key="5">
    <source>
        <dbReference type="ARBA" id="ARBA00023002"/>
    </source>
</evidence>
<keyword evidence="6" id="KW-0443">Lipid metabolism</keyword>
<proteinExistence type="inferred from homology"/>